<dbReference type="AlphaFoldDB" id="A0A6G1KT06"/>
<proteinExistence type="predicted"/>
<feature type="region of interest" description="Disordered" evidence="1">
    <location>
        <begin position="76"/>
        <end position="152"/>
    </location>
</feature>
<evidence type="ECO:0000313" key="2">
    <source>
        <dbReference type="EMBL" id="KAF2763803.1"/>
    </source>
</evidence>
<reference evidence="2" key="1">
    <citation type="journal article" date="2020" name="Stud. Mycol.">
        <title>101 Dothideomycetes genomes: a test case for predicting lifestyles and emergence of pathogens.</title>
        <authorList>
            <person name="Haridas S."/>
            <person name="Albert R."/>
            <person name="Binder M."/>
            <person name="Bloem J."/>
            <person name="Labutti K."/>
            <person name="Salamov A."/>
            <person name="Andreopoulos B."/>
            <person name="Baker S."/>
            <person name="Barry K."/>
            <person name="Bills G."/>
            <person name="Bluhm B."/>
            <person name="Cannon C."/>
            <person name="Castanera R."/>
            <person name="Culley D."/>
            <person name="Daum C."/>
            <person name="Ezra D."/>
            <person name="Gonzalez J."/>
            <person name="Henrissat B."/>
            <person name="Kuo A."/>
            <person name="Liang C."/>
            <person name="Lipzen A."/>
            <person name="Lutzoni F."/>
            <person name="Magnuson J."/>
            <person name="Mondo S."/>
            <person name="Nolan M."/>
            <person name="Ohm R."/>
            <person name="Pangilinan J."/>
            <person name="Park H.-J."/>
            <person name="Ramirez L."/>
            <person name="Alfaro M."/>
            <person name="Sun H."/>
            <person name="Tritt A."/>
            <person name="Yoshinaga Y."/>
            <person name="Zwiers L.-H."/>
            <person name="Turgeon B."/>
            <person name="Goodwin S."/>
            <person name="Spatafora J."/>
            <person name="Crous P."/>
            <person name="Grigoriev I."/>
        </authorList>
    </citation>
    <scope>NUCLEOTIDE SEQUENCE</scope>
    <source>
        <strain evidence="2">CBS 116005</strain>
    </source>
</reference>
<protein>
    <submittedName>
        <fullName evidence="2">Uncharacterized protein</fullName>
    </submittedName>
</protein>
<feature type="compositionally biased region" description="Basic and acidic residues" evidence="1">
    <location>
        <begin position="123"/>
        <end position="135"/>
    </location>
</feature>
<evidence type="ECO:0000256" key="1">
    <source>
        <dbReference type="SAM" id="MobiDB-lite"/>
    </source>
</evidence>
<name>A0A6G1KT06_9PEZI</name>
<feature type="compositionally biased region" description="Low complexity" evidence="1">
    <location>
        <begin position="92"/>
        <end position="107"/>
    </location>
</feature>
<feature type="compositionally biased region" description="Basic and acidic residues" evidence="1">
    <location>
        <begin position="29"/>
        <end position="48"/>
    </location>
</feature>
<dbReference type="Proteomes" id="UP000799436">
    <property type="component" value="Unassembled WGS sequence"/>
</dbReference>
<evidence type="ECO:0000313" key="3">
    <source>
        <dbReference type="Proteomes" id="UP000799436"/>
    </source>
</evidence>
<dbReference type="EMBL" id="ML995963">
    <property type="protein sequence ID" value="KAF2763803.1"/>
    <property type="molecule type" value="Genomic_DNA"/>
</dbReference>
<feature type="compositionally biased region" description="Basic residues" evidence="1">
    <location>
        <begin position="17"/>
        <end position="28"/>
    </location>
</feature>
<accession>A0A6G1KT06</accession>
<sequence>MRCRALTKRNSSDQPSIHRHPTPSRRDRRFIEDSSKIHRRRFIEEDSSKKKKKKKSSIHQNPKTCLGVIHSFLSKQASSHHHIHPYQPANRPSTISAPTSSSTSAHAHCQRHRRHPTSGTWPKPRDRLPDQRKCQVSDSSTLRAPTDGGEGG</sequence>
<gene>
    <name evidence="2" type="ORF">EJ03DRAFT_53810</name>
</gene>
<keyword evidence="3" id="KW-1185">Reference proteome</keyword>
<feature type="region of interest" description="Disordered" evidence="1">
    <location>
        <begin position="1"/>
        <end position="63"/>
    </location>
</feature>
<organism evidence="2 3">
    <name type="scientific">Teratosphaeria nubilosa</name>
    <dbReference type="NCBI Taxonomy" id="161662"/>
    <lineage>
        <taxon>Eukaryota</taxon>
        <taxon>Fungi</taxon>
        <taxon>Dikarya</taxon>
        <taxon>Ascomycota</taxon>
        <taxon>Pezizomycotina</taxon>
        <taxon>Dothideomycetes</taxon>
        <taxon>Dothideomycetidae</taxon>
        <taxon>Mycosphaerellales</taxon>
        <taxon>Teratosphaeriaceae</taxon>
        <taxon>Teratosphaeria</taxon>
    </lineage>
</organism>